<dbReference type="Proteomes" id="UP000823921">
    <property type="component" value="Unassembled WGS sequence"/>
</dbReference>
<reference evidence="1" key="2">
    <citation type="submission" date="2021-04" db="EMBL/GenBank/DDBJ databases">
        <authorList>
            <person name="Gilroy R."/>
        </authorList>
    </citation>
    <scope>NUCLEOTIDE SEQUENCE</scope>
    <source>
        <strain evidence="1">CHK192-8294</strain>
    </source>
</reference>
<comment type="caution">
    <text evidence="1">The sequence shown here is derived from an EMBL/GenBank/DDBJ whole genome shotgun (WGS) entry which is preliminary data.</text>
</comment>
<evidence type="ECO:0000313" key="1">
    <source>
        <dbReference type="EMBL" id="HJB79539.1"/>
    </source>
</evidence>
<protein>
    <submittedName>
        <fullName evidence="1">Uncharacterized protein</fullName>
    </submittedName>
</protein>
<reference evidence="1" key="1">
    <citation type="journal article" date="2021" name="PeerJ">
        <title>Extensive microbial diversity within the chicken gut microbiome revealed by metagenomics and culture.</title>
        <authorList>
            <person name="Gilroy R."/>
            <person name="Ravi A."/>
            <person name="Getino M."/>
            <person name="Pursley I."/>
            <person name="Horton D.L."/>
            <person name="Alikhan N.F."/>
            <person name="Baker D."/>
            <person name="Gharbi K."/>
            <person name="Hall N."/>
            <person name="Watson M."/>
            <person name="Adriaenssens E.M."/>
            <person name="Foster-Nyarko E."/>
            <person name="Jarju S."/>
            <person name="Secka A."/>
            <person name="Antonio M."/>
            <person name="Oren A."/>
            <person name="Chaudhuri R.R."/>
            <person name="La Ragione R."/>
            <person name="Hildebrand F."/>
            <person name="Pallen M.J."/>
        </authorList>
    </citation>
    <scope>NUCLEOTIDE SEQUENCE</scope>
    <source>
        <strain evidence="1">CHK192-8294</strain>
    </source>
</reference>
<dbReference type="EMBL" id="DWXO01000011">
    <property type="protein sequence ID" value="HJB79539.1"/>
    <property type="molecule type" value="Genomic_DNA"/>
</dbReference>
<evidence type="ECO:0000313" key="2">
    <source>
        <dbReference type="Proteomes" id="UP000823921"/>
    </source>
</evidence>
<accession>A0A9D2MKJ5</accession>
<organism evidence="1 2">
    <name type="scientific">Candidatus Flavonifractor intestinigallinarum</name>
    <dbReference type="NCBI Taxonomy" id="2838586"/>
    <lineage>
        <taxon>Bacteria</taxon>
        <taxon>Bacillati</taxon>
        <taxon>Bacillota</taxon>
        <taxon>Clostridia</taxon>
        <taxon>Eubacteriales</taxon>
        <taxon>Oscillospiraceae</taxon>
        <taxon>Flavonifractor</taxon>
    </lineage>
</organism>
<name>A0A9D2MKJ5_9FIRM</name>
<sequence>MDDVSDEAGASLSQFFGMDKADIFFGRTLKLTLGWKVRSYRSENGRKIMGEDRRSLENKDFLQISQLVLHARKGTAIQWIAVPFIA</sequence>
<proteinExistence type="predicted"/>
<gene>
    <name evidence="1" type="ORF">H9712_00985</name>
</gene>
<dbReference type="AlphaFoldDB" id="A0A9D2MKJ5"/>